<dbReference type="AlphaFoldDB" id="A0AAV2CGX4"/>
<evidence type="ECO:0000256" key="1">
    <source>
        <dbReference type="SAM" id="MobiDB-lite"/>
    </source>
</evidence>
<evidence type="ECO:0000256" key="2">
    <source>
        <dbReference type="SAM" id="SignalP"/>
    </source>
</evidence>
<evidence type="ECO:0000313" key="3">
    <source>
        <dbReference type="EMBL" id="CAL1355103.1"/>
    </source>
</evidence>
<protein>
    <submittedName>
        <fullName evidence="3">Uncharacterized protein</fullName>
    </submittedName>
</protein>
<accession>A0AAV2CGX4</accession>
<sequence length="313" mass="34446">MAPPFIFLAILFTTLHSLCISAQPDNPQGTRITIMGSVYCDACSTSTFSKHSYFLPDAEVHVQCILRASSPRTEEQIHFSVNRTTNKYGVYKLEIPNVEGIDCVDDGSAIQSMCQASLIKSPASSCSLPGLRTTTDQISVKSRQQNICIYSFSALSYKPTKINQTLCSNLEEESLPSPFNSSKFFFPFFPPYKFPFPFPPLPQLPPLPPFPFPPLPFQPQPPSLPFPFPPLPPLPQLPPLPSFPFPPFPPVPSLFQPPPPPAFNLGDPRTWVPSFPPFTPTPASFPPPPPAFSLGDPRTWIPSFPPSPPTAPP</sequence>
<name>A0AAV2CGX4_9ROSI</name>
<dbReference type="PANTHER" id="PTHR46995">
    <property type="entry name" value="OS09G0508200 PROTEIN"/>
    <property type="match status" value="1"/>
</dbReference>
<keyword evidence="4" id="KW-1185">Reference proteome</keyword>
<gene>
    <name evidence="3" type="ORF">LTRI10_LOCUS2881</name>
</gene>
<organism evidence="3 4">
    <name type="scientific">Linum trigynum</name>
    <dbReference type="NCBI Taxonomy" id="586398"/>
    <lineage>
        <taxon>Eukaryota</taxon>
        <taxon>Viridiplantae</taxon>
        <taxon>Streptophyta</taxon>
        <taxon>Embryophyta</taxon>
        <taxon>Tracheophyta</taxon>
        <taxon>Spermatophyta</taxon>
        <taxon>Magnoliopsida</taxon>
        <taxon>eudicotyledons</taxon>
        <taxon>Gunneridae</taxon>
        <taxon>Pentapetalae</taxon>
        <taxon>rosids</taxon>
        <taxon>fabids</taxon>
        <taxon>Malpighiales</taxon>
        <taxon>Linaceae</taxon>
        <taxon>Linum</taxon>
    </lineage>
</organism>
<dbReference type="Proteomes" id="UP001497516">
    <property type="component" value="Chromosome 1"/>
</dbReference>
<feature type="compositionally biased region" description="Pro residues" evidence="1">
    <location>
        <begin position="303"/>
        <end position="313"/>
    </location>
</feature>
<feature type="signal peptide" evidence="2">
    <location>
        <begin position="1"/>
        <end position="22"/>
    </location>
</feature>
<feature type="chain" id="PRO_5043584381" evidence="2">
    <location>
        <begin position="23"/>
        <end position="313"/>
    </location>
</feature>
<proteinExistence type="predicted"/>
<dbReference type="Pfam" id="PF01190">
    <property type="entry name" value="Pollen_Ole_e_1"/>
    <property type="match status" value="1"/>
</dbReference>
<dbReference type="PANTHER" id="PTHR46995:SF6">
    <property type="entry name" value="POLLEN OLE E 1 ALLERGEN AND EXTENSIN FAMILY PROTEIN"/>
    <property type="match status" value="1"/>
</dbReference>
<keyword evidence="2" id="KW-0732">Signal</keyword>
<dbReference type="EMBL" id="OZ034813">
    <property type="protein sequence ID" value="CAL1355103.1"/>
    <property type="molecule type" value="Genomic_DNA"/>
</dbReference>
<evidence type="ECO:0000313" key="4">
    <source>
        <dbReference type="Proteomes" id="UP001497516"/>
    </source>
</evidence>
<feature type="region of interest" description="Disordered" evidence="1">
    <location>
        <begin position="283"/>
        <end position="313"/>
    </location>
</feature>
<reference evidence="3 4" key="1">
    <citation type="submission" date="2024-04" db="EMBL/GenBank/DDBJ databases">
        <authorList>
            <person name="Fracassetti M."/>
        </authorList>
    </citation>
    <scope>NUCLEOTIDE SEQUENCE [LARGE SCALE GENOMIC DNA]</scope>
</reference>